<dbReference type="GeneID" id="24858914"/>
<dbReference type="InterPro" id="IPR001890">
    <property type="entry name" value="RNA-binding_CRM"/>
</dbReference>
<dbReference type="SMART" id="SM01103">
    <property type="entry name" value="CRS1_YhbY"/>
    <property type="match status" value="1"/>
</dbReference>
<organism evidence="4 5">
    <name type="scientific">Methanosarcina siciliae HI350</name>
    <dbReference type="NCBI Taxonomy" id="1434119"/>
    <lineage>
        <taxon>Archaea</taxon>
        <taxon>Methanobacteriati</taxon>
        <taxon>Methanobacteriota</taxon>
        <taxon>Stenosarchaea group</taxon>
        <taxon>Methanomicrobia</taxon>
        <taxon>Methanosarcinales</taxon>
        <taxon>Methanosarcinaceae</taxon>
        <taxon>Methanosarcina</taxon>
    </lineage>
</organism>
<dbReference type="PANTHER" id="PTHR40065:SF3">
    <property type="entry name" value="RNA-BINDING PROTEIN YHBY"/>
    <property type="match status" value="1"/>
</dbReference>
<dbReference type="HOGENOM" id="CLU_095994_5_1_2"/>
<protein>
    <submittedName>
        <fullName evidence="4">RNA-binding protein YhbY</fullName>
    </submittedName>
</protein>
<dbReference type="Proteomes" id="UP000033092">
    <property type="component" value="Chromosome"/>
</dbReference>
<dbReference type="GO" id="GO:0003723">
    <property type="term" value="F:RNA binding"/>
    <property type="evidence" value="ECO:0007669"/>
    <property type="project" value="UniProtKB-UniRule"/>
</dbReference>
<accession>A0A0E3L9T8</accession>
<dbReference type="Gene3D" id="3.30.110.60">
    <property type="entry name" value="YhbY-like"/>
    <property type="match status" value="1"/>
</dbReference>
<name>A0A0E3L9T8_9EURY</name>
<dbReference type="PROSITE" id="PS51295">
    <property type="entry name" value="CRM"/>
    <property type="match status" value="1"/>
</dbReference>
<dbReference type="GeneID" id="41604109"/>
<dbReference type="PATRIC" id="fig|1434119.4.peg.204"/>
<evidence type="ECO:0000256" key="2">
    <source>
        <dbReference type="PROSITE-ProRule" id="PRU00626"/>
    </source>
</evidence>
<proteinExistence type="predicted"/>
<dbReference type="PANTHER" id="PTHR40065">
    <property type="entry name" value="RNA-BINDING PROTEIN YHBY"/>
    <property type="match status" value="1"/>
</dbReference>
<evidence type="ECO:0000256" key="1">
    <source>
        <dbReference type="ARBA" id="ARBA00022884"/>
    </source>
</evidence>
<dbReference type="InterPro" id="IPR035920">
    <property type="entry name" value="YhbY-like_sf"/>
</dbReference>
<dbReference type="RefSeq" id="WP_048169236.1">
    <property type="nucleotide sequence ID" value="NZ_CP009507.1"/>
</dbReference>
<dbReference type="EMBL" id="CP009507">
    <property type="protein sequence ID" value="AKB30846.1"/>
    <property type="molecule type" value="Genomic_DNA"/>
</dbReference>
<evidence type="ECO:0000313" key="5">
    <source>
        <dbReference type="Proteomes" id="UP000033092"/>
    </source>
</evidence>
<evidence type="ECO:0000313" key="4">
    <source>
        <dbReference type="EMBL" id="AKB30846.1"/>
    </source>
</evidence>
<sequence length="86" mass="9653">MEKEKLYQLKSDASKISPILNIGKNGVTETLVEELNKQIKANRLVKVKVLKSAEEGQDLKTIAEELAKATRSTIIDVRGRTVVLYR</sequence>
<dbReference type="KEGG" id="msz:MSSIH_0156"/>
<dbReference type="SUPFAM" id="SSF75471">
    <property type="entry name" value="YhbY-like"/>
    <property type="match status" value="1"/>
</dbReference>
<keyword evidence="1 2" id="KW-0694">RNA-binding</keyword>
<feature type="domain" description="CRM" evidence="3">
    <location>
        <begin position="1"/>
        <end position="86"/>
    </location>
</feature>
<dbReference type="Pfam" id="PF01985">
    <property type="entry name" value="CRS1_YhbY"/>
    <property type="match status" value="1"/>
</dbReference>
<evidence type="ECO:0000259" key="3">
    <source>
        <dbReference type="PROSITE" id="PS51295"/>
    </source>
</evidence>
<dbReference type="InterPro" id="IPR051925">
    <property type="entry name" value="RNA-binding_domain"/>
</dbReference>
<gene>
    <name evidence="4" type="ORF">MSSIH_0156</name>
</gene>
<reference evidence="4 5" key="1">
    <citation type="submission" date="2014-07" db="EMBL/GenBank/DDBJ databases">
        <title>Methanogenic archaea and the global carbon cycle.</title>
        <authorList>
            <person name="Henriksen J.R."/>
            <person name="Luke J."/>
            <person name="Reinhart S."/>
            <person name="Benedict M.N."/>
            <person name="Youngblut N.D."/>
            <person name="Metcalf M.E."/>
            <person name="Whitaker R.J."/>
            <person name="Metcalf W.W."/>
        </authorList>
    </citation>
    <scope>NUCLEOTIDE SEQUENCE [LARGE SCALE GENOMIC DNA]</scope>
    <source>
        <strain evidence="4 5">HI350</strain>
    </source>
</reference>
<dbReference type="AlphaFoldDB" id="A0A0E3L9T8"/>